<sequence length="499" mass="50233">MAPIYWDSLHHVRAEEQPLEAGLYKGTSDRGGGVTAPFPLEFHGLPLHLSPRFVPRTGSLFFAFLECTSVSSFIDTACLFAFLRSSLHFRAQSLALSRPFVLCTLRSSSSKMFGKFLTPASLLVGLSLLHQVRAHTALIPMLSVAGTPERDDVQRPNNRNPCGRDVDVTAAAVEGSTAAVADATGAFTVTATNFNRRRDGSRQVTAQVDPTATGQNFVAMTVTVNGDPAPRQLGSEQLTATLPAGMTCTGGTAGNKCLVQFVTLSGFGNCVVVEQAAQDAGAAAGAAAGGAAAGGVAATGAATNVGDNTVIGATGAANTGVLNNGGDNTALPNANTGVVNNGGDNTALPATGTANTGVTNNGGDNTALPNAGTVNAGTVNTEGDNTAIPATGTGNTRVANTGATNAGTANTGVGNTRVANAGAANRGATAGTANTGAARTANVATANTGRVSGPAAANVAGTRAPRAARALEQRAGRKSDDDTGCVEEFKRSLHEWLWA</sequence>
<proteinExistence type="predicted"/>
<organism evidence="1 2">
    <name type="scientific">Cyclocybe aegerita</name>
    <name type="common">Black poplar mushroom</name>
    <name type="synonym">Agrocybe aegerita</name>
    <dbReference type="NCBI Taxonomy" id="1973307"/>
    <lineage>
        <taxon>Eukaryota</taxon>
        <taxon>Fungi</taxon>
        <taxon>Dikarya</taxon>
        <taxon>Basidiomycota</taxon>
        <taxon>Agaricomycotina</taxon>
        <taxon>Agaricomycetes</taxon>
        <taxon>Agaricomycetidae</taxon>
        <taxon>Agaricales</taxon>
        <taxon>Agaricineae</taxon>
        <taxon>Bolbitiaceae</taxon>
        <taxon>Cyclocybe</taxon>
    </lineage>
</organism>
<gene>
    <name evidence="1" type="ORF">AAE3_LOCUS8896</name>
</gene>
<evidence type="ECO:0000313" key="2">
    <source>
        <dbReference type="Proteomes" id="UP000467700"/>
    </source>
</evidence>
<protein>
    <submittedName>
        <fullName evidence="1">Uncharacterized protein</fullName>
    </submittedName>
</protein>
<evidence type="ECO:0000313" key="1">
    <source>
        <dbReference type="EMBL" id="CAA7266654.1"/>
    </source>
</evidence>
<dbReference type="OrthoDB" id="3241054at2759"/>
<accession>A0A8S0VY67</accession>
<dbReference type="EMBL" id="CACVBS010000056">
    <property type="protein sequence ID" value="CAA7266654.1"/>
    <property type="molecule type" value="Genomic_DNA"/>
</dbReference>
<dbReference type="AlphaFoldDB" id="A0A8S0VY67"/>
<comment type="caution">
    <text evidence="1">The sequence shown here is derived from an EMBL/GenBank/DDBJ whole genome shotgun (WGS) entry which is preliminary data.</text>
</comment>
<reference evidence="1 2" key="1">
    <citation type="submission" date="2020-01" db="EMBL/GenBank/DDBJ databases">
        <authorList>
            <person name="Gupta K D."/>
        </authorList>
    </citation>
    <scope>NUCLEOTIDE SEQUENCE [LARGE SCALE GENOMIC DNA]</scope>
</reference>
<name>A0A8S0VY67_CYCAE</name>
<dbReference type="Proteomes" id="UP000467700">
    <property type="component" value="Unassembled WGS sequence"/>
</dbReference>
<keyword evidence="2" id="KW-1185">Reference proteome</keyword>